<feature type="domain" description="Metalloprotease TldD/E C-terminal" evidence="3">
    <location>
        <begin position="219"/>
        <end position="433"/>
    </location>
</feature>
<comment type="similarity">
    <text evidence="1">Belongs to the peptidase U62 family.</text>
</comment>
<dbReference type="InterPro" id="IPR002510">
    <property type="entry name" value="Metalloprtase-TldD/E_N"/>
</dbReference>
<dbReference type="InterPro" id="IPR036059">
    <property type="entry name" value="TldD/PmbA_sf"/>
</dbReference>
<evidence type="ECO:0000313" key="5">
    <source>
        <dbReference type="EMBL" id="ANE41691.1"/>
    </source>
</evidence>
<sequence length="435" mass="47794">MTFEQFKDKIFALAKVHGVEAQLSFSQNKNFQVRYQNGTMDQYTDAGKFKITLQLLKDGKLGMSYTETFDDPEKVFEDALSNIAIIDSEDVEYFYDGKGEYPKIEPYDGSFEKLSVKERLSYVEKAHEEIRKSLDIINDMAVYGQQMNEMRLANTLGLDLSYTNGGGFMYAMAVAKDVSPRSAVEFAIGRKPEALNPIHVGSKARDEALALVGSKSVKSGKYRVILRNDVFSDILGMLISMISAENAQKNLSPLKGKIGEKIGSDILTVKDLPYHPLSISCAPFDTQGVPTKEKTIIENGVFKTFLHNLKTAKKEGVEPTGNAMGTGIQPINLYVEPGKRSFDELLKSLDDGLVIIEVEGMHSGANPISGNFSLGAKAFRVEGGRITHGVEQITISGNFLEMLVNIEDIGNDIRAFMGIITPSVLISNLDIAGNA</sequence>
<dbReference type="InterPro" id="IPR045569">
    <property type="entry name" value="Metalloprtase-TldD/E_C"/>
</dbReference>
<evidence type="ECO:0000259" key="3">
    <source>
        <dbReference type="Pfam" id="PF19289"/>
    </source>
</evidence>
<evidence type="ECO:0000259" key="4">
    <source>
        <dbReference type="Pfam" id="PF19290"/>
    </source>
</evidence>
<feature type="domain" description="Metalloprotease TldD/E N-terminal" evidence="2">
    <location>
        <begin position="22"/>
        <end position="82"/>
    </location>
</feature>
<dbReference type="PANTHER" id="PTHR43421">
    <property type="entry name" value="METALLOPROTEASE PMBA"/>
    <property type="match status" value="1"/>
</dbReference>
<feature type="domain" description="Metalloprotease TldD/E central" evidence="4">
    <location>
        <begin position="111"/>
        <end position="211"/>
    </location>
</feature>
<reference evidence="5 6" key="1">
    <citation type="submission" date="2014-08" db="EMBL/GenBank/DDBJ databases">
        <title>Fervidobacterium pennivorans DYC genome.</title>
        <authorList>
            <person name="Wushke S."/>
        </authorList>
    </citation>
    <scope>NUCLEOTIDE SEQUENCE [LARGE SCALE GENOMIC DNA]</scope>
    <source>
        <strain evidence="5 6">DYC</strain>
    </source>
</reference>
<accession>A0A172T3Z0</accession>
<evidence type="ECO:0000256" key="1">
    <source>
        <dbReference type="ARBA" id="ARBA00005836"/>
    </source>
</evidence>
<dbReference type="Pfam" id="PF01523">
    <property type="entry name" value="PmbA_TldD_1st"/>
    <property type="match status" value="1"/>
</dbReference>
<dbReference type="AlphaFoldDB" id="A0A172T3Z0"/>
<dbReference type="Proteomes" id="UP000077096">
    <property type="component" value="Chromosome"/>
</dbReference>
<dbReference type="EMBL" id="CP011393">
    <property type="protein sequence ID" value="ANE41691.1"/>
    <property type="molecule type" value="Genomic_DNA"/>
</dbReference>
<dbReference type="KEGG" id="fng:JM64_06765"/>
<dbReference type="Gene3D" id="3.30.2290.10">
    <property type="entry name" value="PmbA/TldD superfamily"/>
    <property type="match status" value="1"/>
</dbReference>
<dbReference type="SUPFAM" id="SSF111283">
    <property type="entry name" value="Putative modulator of DNA gyrase, PmbA/TldD"/>
    <property type="match status" value="1"/>
</dbReference>
<dbReference type="Pfam" id="PF19290">
    <property type="entry name" value="PmbA_TldD_2nd"/>
    <property type="match status" value="1"/>
</dbReference>
<dbReference type="Pfam" id="PF19289">
    <property type="entry name" value="PmbA_TldD_3rd"/>
    <property type="match status" value="1"/>
</dbReference>
<dbReference type="InterPro" id="IPR047657">
    <property type="entry name" value="PmbA"/>
</dbReference>
<organism evidence="5 6">
    <name type="scientific">Fervidobacterium pennivorans</name>
    <dbReference type="NCBI Taxonomy" id="93466"/>
    <lineage>
        <taxon>Bacteria</taxon>
        <taxon>Thermotogati</taxon>
        <taxon>Thermotogota</taxon>
        <taxon>Thermotogae</taxon>
        <taxon>Thermotogales</taxon>
        <taxon>Fervidobacteriaceae</taxon>
        <taxon>Fervidobacterium</taxon>
    </lineage>
</organism>
<dbReference type="InterPro" id="IPR035068">
    <property type="entry name" value="TldD/PmbA_N"/>
</dbReference>
<dbReference type="GO" id="GO:0005829">
    <property type="term" value="C:cytosol"/>
    <property type="evidence" value="ECO:0007669"/>
    <property type="project" value="TreeGrafter"/>
</dbReference>
<protein>
    <submittedName>
        <fullName evidence="5">PmbA-related protein</fullName>
    </submittedName>
</protein>
<gene>
    <name evidence="5" type="ORF">JM64_06765</name>
</gene>
<dbReference type="OrthoDB" id="9803618at2"/>
<dbReference type="PANTHER" id="PTHR43421:SF1">
    <property type="entry name" value="METALLOPROTEASE PMBA"/>
    <property type="match status" value="1"/>
</dbReference>
<dbReference type="GO" id="GO:0006508">
    <property type="term" value="P:proteolysis"/>
    <property type="evidence" value="ECO:0007669"/>
    <property type="project" value="InterPro"/>
</dbReference>
<proteinExistence type="inferred from homology"/>
<dbReference type="InterPro" id="IPR045570">
    <property type="entry name" value="Metalloprtase-TldD/E_cen_dom"/>
</dbReference>
<dbReference type="GO" id="GO:0008237">
    <property type="term" value="F:metallopeptidase activity"/>
    <property type="evidence" value="ECO:0007669"/>
    <property type="project" value="InterPro"/>
</dbReference>
<evidence type="ECO:0000259" key="2">
    <source>
        <dbReference type="Pfam" id="PF01523"/>
    </source>
</evidence>
<evidence type="ECO:0000313" key="6">
    <source>
        <dbReference type="Proteomes" id="UP000077096"/>
    </source>
</evidence>
<dbReference type="PATRIC" id="fig|93466.3.peg.1435"/>
<name>A0A172T3Z0_FERPE</name>